<evidence type="ECO:0000256" key="6">
    <source>
        <dbReference type="ARBA" id="ARBA00023136"/>
    </source>
</evidence>
<dbReference type="SUPFAM" id="SSF52540">
    <property type="entry name" value="P-loop containing nucleoside triphosphate hydrolases"/>
    <property type="match status" value="1"/>
</dbReference>
<dbReference type="GO" id="GO:0005524">
    <property type="term" value="F:ATP binding"/>
    <property type="evidence" value="ECO:0007669"/>
    <property type="project" value="UniProtKB-KW"/>
</dbReference>
<keyword evidence="4" id="KW-0067">ATP-binding</keyword>
<organism evidence="10 11">
    <name type="scientific">Phyllotreta striolata</name>
    <name type="common">Striped flea beetle</name>
    <name type="synonym">Crioceris striolata</name>
    <dbReference type="NCBI Taxonomy" id="444603"/>
    <lineage>
        <taxon>Eukaryota</taxon>
        <taxon>Metazoa</taxon>
        <taxon>Ecdysozoa</taxon>
        <taxon>Arthropoda</taxon>
        <taxon>Hexapoda</taxon>
        <taxon>Insecta</taxon>
        <taxon>Pterygota</taxon>
        <taxon>Neoptera</taxon>
        <taxon>Endopterygota</taxon>
        <taxon>Coleoptera</taxon>
        <taxon>Polyphaga</taxon>
        <taxon>Cucujiformia</taxon>
        <taxon>Chrysomeloidea</taxon>
        <taxon>Chrysomelidae</taxon>
        <taxon>Galerucinae</taxon>
        <taxon>Alticini</taxon>
        <taxon>Phyllotreta</taxon>
    </lineage>
</organism>
<dbReference type="Gene3D" id="3.40.50.300">
    <property type="entry name" value="P-loop containing nucleotide triphosphate hydrolases"/>
    <property type="match status" value="1"/>
</dbReference>
<keyword evidence="3" id="KW-0547">Nucleotide-binding</keyword>
<dbReference type="PANTHER" id="PTHR43038">
    <property type="entry name" value="ATP-BINDING CASSETTE, SUB-FAMILY H, MEMBER 1"/>
    <property type="match status" value="1"/>
</dbReference>
<dbReference type="InterPro" id="IPR027417">
    <property type="entry name" value="P-loop_NTPase"/>
</dbReference>
<evidence type="ECO:0000256" key="4">
    <source>
        <dbReference type="ARBA" id="ARBA00022840"/>
    </source>
</evidence>
<dbReference type="AlphaFoldDB" id="A0A9N9TDS2"/>
<accession>A0A9N9TDS2</accession>
<dbReference type="CDD" id="cd03230">
    <property type="entry name" value="ABC_DR_subfamily_A"/>
    <property type="match status" value="1"/>
</dbReference>
<feature type="transmembrane region" description="Helical" evidence="7">
    <location>
        <begin position="665"/>
        <end position="684"/>
    </location>
</feature>
<dbReference type="PROSITE" id="PS00211">
    <property type="entry name" value="ABC_TRANSPORTER_1"/>
    <property type="match status" value="1"/>
</dbReference>
<dbReference type="InterPro" id="IPR017871">
    <property type="entry name" value="ABC_transporter-like_CS"/>
</dbReference>
<dbReference type="PANTHER" id="PTHR43038:SF2">
    <property type="entry name" value="RH61964P"/>
    <property type="match status" value="1"/>
</dbReference>
<gene>
    <name evidence="10" type="ORF">PHYEVI_LOCUS2832</name>
</gene>
<keyword evidence="6 7" id="KW-0472">Membrane</keyword>
<evidence type="ECO:0000256" key="5">
    <source>
        <dbReference type="ARBA" id="ARBA00022989"/>
    </source>
</evidence>
<feature type="transmembrane region" description="Helical" evidence="7">
    <location>
        <begin position="542"/>
        <end position="564"/>
    </location>
</feature>
<feature type="domain" description="ABC transmembrane type-2" evidence="9">
    <location>
        <begin position="457"/>
        <end position="687"/>
    </location>
</feature>
<name>A0A9N9TDS2_PHYSR</name>
<dbReference type="Pfam" id="PF00005">
    <property type="entry name" value="ABC_tran"/>
    <property type="match status" value="1"/>
</dbReference>
<feature type="transmembrane region" description="Helical" evidence="7">
    <location>
        <begin position="570"/>
        <end position="592"/>
    </location>
</feature>
<evidence type="ECO:0000259" key="8">
    <source>
        <dbReference type="PROSITE" id="PS50893"/>
    </source>
</evidence>
<dbReference type="InterPro" id="IPR047817">
    <property type="entry name" value="ABC2_TM_bact-type"/>
</dbReference>
<dbReference type="OrthoDB" id="10255969at2759"/>
<keyword evidence="2 7" id="KW-0812">Transmembrane</keyword>
<comment type="subcellular location">
    <subcellularLocation>
        <location evidence="1">Membrane</location>
        <topology evidence="1">Multi-pass membrane protein</topology>
    </subcellularLocation>
</comment>
<protein>
    <submittedName>
        <fullName evidence="10">Uncharacterized protein</fullName>
    </submittedName>
</protein>
<dbReference type="InterPro" id="IPR003593">
    <property type="entry name" value="AAA+_ATPase"/>
</dbReference>
<evidence type="ECO:0000256" key="1">
    <source>
        <dbReference type="ARBA" id="ARBA00004141"/>
    </source>
</evidence>
<feature type="domain" description="ABC transporter" evidence="8">
    <location>
        <begin position="12"/>
        <end position="242"/>
    </location>
</feature>
<reference evidence="10" key="1">
    <citation type="submission" date="2022-01" db="EMBL/GenBank/DDBJ databases">
        <authorList>
            <person name="King R."/>
        </authorList>
    </citation>
    <scope>NUCLEOTIDE SEQUENCE</scope>
</reference>
<dbReference type="GO" id="GO:0016020">
    <property type="term" value="C:membrane"/>
    <property type="evidence" value="ECO:0007669"/>
    <property type="project" value="UniProtKB-SubCell"/>
</dbReference>
<dbReference type="Proteomes" id="UP001153712">
    <property type="component" value="Chromosome 12"/>
</dbReference>
<feature type="transmembrane region" description="Helical" evidence="7">
    <location>
        <begin position="604"/>
        <end position="622"/>
    </location>
</feature>
<evidence type="ECO:0000313" key="10">
    <source>
        <dbReference type="EMBL" id="CAG9856409.1"/>
    </source>
</evidence>
<evidence type="ECO:0000313" key="11">
    <source>
        <dbReference type="Proteomes" id="UP001153712"/>
    </source>
</evidence>
<feature type="transmembrane region" description="Helical" evidence="7">
    <location>
        <begin position="490"/>
        <end position="510"/>
    </location>
</feature>
<evidence type="ECO:0000259" key="9">
    <source>
        <dbReference type="PROSITE" id="PS51012"/>
    </source>
</evidence>
<dbReference type="EMBL" id="OU900105">
    <property type="protein sequence ID" value="CAG9856409.1"/>
    <property type="molecule type" value="Genomic_DNA"/>
</dbReference>
<dbReference type="PROSITE" id="PS50893">
    <property type="entry name" value="ABC_TRANSPORTER_2"/>
    <property type="match status" value="1"/>
</dbReference>
<evidence type="ECO:0000256" key="7">
    <source>
        <dbReference type="SAM" id="Phobius"/>
    </source>
</evidence>
<dbReference type="GO" id="GO:0016887">
    <property type="term" value="F:ATP hydrolysis activity"/>
    <property type="evidence" value="ECO:0007669"/>
    <property type="project" value="InterPro"/>
</dbReference>
<proteinExistence type="predicted"/>
<evidence type="ECO:0000256" key="2">
    <source>
        <dbReference type="ARBA" id="ARBA00022692"/>
    </source>
</evidence>
<dbReference type="InterPro" id="IPR003439">
    <property type="entry name" value="ABC_transporter-like_ATP-bd"/>
</dbReference>
<keyword evidence="11" id="KW-1185">Reference proteome</keyword>
<dbReference type="GO" id="GO:0140359">
    <property type="term" value="F:ABC-type transporter activity"/>
    <property type="evidence" value="ECO:0007669"/>
    <property type="project" value="InterPro"/>
</dbReference>
<keyword evidence="5 7" id="KW-1133">Transmembrane helix</keyword>
<dbReference type="InterPro" id="IPR013525">
    <property type="entry name" value="ABC2_TM"/>
</dbReference>
<dbReference type="SMART" id="SM00382">
    <property type="entry name" value="AAA"/>
    <property type="match status" value="1"/>
</dbReference>
<dbReference type="Pfam" id="PF12698">
    <property type="entry name" value="ABC2_membrane_3"/>
    <property type="match status" value="1"/>
</dbReference>
<sequence>MVFQKMDDKYAVFIKDVDKEYGKNVVLRKMCMRVERGTIYGLLGASGCGKTTLLKTVVGTSRVDGGEISILGGRPGDGESAFPGPKVGYMPQDIALCGEFTVQDAVLYYGRIFGMSDALILERYMNLHQLLELPPHDRYLRNCSGGEQRRVSLAATLIHKPDLLIMDEPTVGLDPVIRERIWNHLLEITRTEKTSVIITTHYVEECRNVDTVGFMRNGRLLAEDSPKLLLEKYDVETLEQVFLILATNDAGHVSYNLPVTQSKEKPIKKSANCCRWKKKFSVNKRRFRALIDKNWKQFYRNITGIFFLLSFPVMEIGAFLSSVGGDVRNIPIGIINSESTNCSNYTNTTAVPYDYFYCHFQNLSCRFLSYIDDPMIEKRYYSSLDPAMLGVKKGEIAGIIYLSDNFTYYFEKRIENLNDEHGEIIDFSQIKIWLDMSNYQIGSSLKYKLVEKYNEFQDAVFTECEFNLQVYHSPLRMDNFYVGSNKHEPFIIFMLPGILITIQFFLSAVMTSQIIVTERHDGVWDRSVVAGVTSMEITLSHFVLQCAVSLIQTLELMFCTFALYRQEYVGSLWLMFLLVFSQGVCGMAYGFFISVISTDHTMANVVLTGLYLPVNLLSGWMWPVEGMMYGLRVVARCLPLTVAIESFRNIFKKGWDLSYVRVMDGFLIGTVWTVFFGVLSVCLISRKR</sequence>
<evidence type="ECO:0000256" key="3">
    <source>
        <dbReference type="ARBA" id="ARBA00022741"/>
    </source>
</evidence>
<dbReference type="PROSITE" id="PS51012">
    <property type="entry name" value="ABC_TM2"/>
    <property type="match status" value="1"/>
</dbReference>